<feature type="compositionally biased region" description="Gly residues" evidence="1">
    <location>
        <begin position="106"/>
        <end position="125"/>
    </location>
</feature>
<dbReference type="EMBL" id="ML122520">
    <property type="protein sequence ID" value="RPD52019.1"/>
    <property type="molecule type" value="Genomic_DNA"/>
</dbReference>
<sequence>MSSRAGDCNSTTRDAHILFLQHDSRGDDDDALTSKRAHMNTPSQADMSQGINPAFLSGGFNGGNPGANGAPQGLTPQQIQQMQAMRSMGGQGGGSSMGINPAMFQQGGGGGGQGGMGGGGMGGGTMNPAASSSSSSSSR</sequence>
<evidence type="ECO:0000256" key="1">
    <source>
        <dbReference type="SAM" id="MobiDB-lite"/>
    </source>
</evidence>
<feature type="region of interest" description="Disordered" evidence="1">
    <location>
        <begin position="19"/>
        <end position="139"/>
    </location>
</feature>
<keyword evidence="3" id="KW-1185">Reference proteome</keyword>
<proteinExistence type="predicted"/>
<reference evidence="2" key="1">
    <citation type="journal article" date="2018" name="Genome Biol. Evol.">
        <title>Genomics and development of Lentinus tigrinus, a white-rot wood-decaying mushroom with dimorphic fruiting bodies.</title>
        <authorList>
            <person name="Wu B."/>
            <person name="Xu Z."/>
            <person name="Knudson A."/>
            <person name="Carlson A."/>
            <person name="Chen N."/>
            <person name="Kovaka S."/>
            <person name="LaButti K."/>
            <person name="Lipzen A."/>
            <person name="Pennachio C."/>
            <person name="Riley R."/>
            <person name="Schakwitz W."/>
            <person name="Umezawa K."/>
            <person name="Ohm R.A."/>
            <person name="Grigoriev I.V."/>
            <person name="Nagy L.G."/>
            <person name="Gibbons J."/>
            <person name="Hibbett D."/>
        </authorList>
    </citation>
    <scope>NUCLEOTIDE SEQUENCE [LARGE SCALE GENOMIC DNA]</scope>
    <source>
        <strain evidence="2">ALCF2SS1-6</strain>
    </source>
</reference>
<name>A0A5C2RM78_9APHY</name>
<feature type="compositionally biased region" description="Polar residues" evidence="1">
    <location>
        <begin position="40"/>
        <end position="51"/>
    </location>
</feature>
<gene>
    <name evidence="2" type="ORF">L227DRAFT_658892</name>
</gene>
<accession>A0A5C2RM78</accession>
<organism evidence="2 3">
    <name type="scientific">Lentinus tigrinus ALCF2SS1-6</name>
    <dbReference type="NCBI Taxonomy" id="1328759"/>
    <lineage>
        <taxon>Eukaryota</taxon>
        <taxon>Fungi</taxon>
        <taxon>Dikarya</taxon>
        <taxon>Basidiomycota</taxon>
        <taxon>Agaricomycotina</taxon>
        <taxon>Agaricomycetes</taxon>
        <taxon>Polyporales</taxon>
        <taxon>Polyporaceae</taxon>
        <taxon>Lentinus</taxon>
    </lineage>
</organism>
<evidence type="ECO:0000313" key="2">
    <source>
        <dbReference type="EMBL" id="RPD52019.1"/>
    </source>
</evidence>
<dbReference type="AlphaFoldDB" id="A0A5C2RM78"/>
<dbReference type="Proteomes" id="UP000313359">
    <property type="component" value="Unassembled WGS sequence"/>
</dbReference>
<protein>
    <submittedName>
        <fullName evidence="2">Uncharacterized protein</fullName>
    </submittedName>
</protein>
<evidence type="ECO:0000313" key="3">
    <source>
        <dbReference type="Proteomes" id="UP000313359"/>
    </source>
</evidence>